<keyword evidence="2" id="KW-1185">Reference proteome</keyword>
<dbReference type="Proteomes" id="UP001314170">
    <property type="component" value="Unassembled WGS sequence"/>
</dbReference>
<organism evidence="1 2">
    <name type="scientific">Dovyalis caffra</name>
    <dbReference type="NCBI Taxonomy" id="77055"/>
    <lineage>
        <taxon>Eukaryota</taxon>
        <taxon>Viridiplantae</taxon>
        <taxon>Streptophyta</taxon>
        <taxon>Embryophyta</taxon>
        <taxon>Tracheophyta</taxon>
        <taxon>Spermatophyta</taxon>
        <taxon>Magnoliopsida</taxon>
        <taxon>eudicotyledons</taxon>
        <taxon>Gunneridae</taxon>
        <taxon>Pentapetalae</taxon>
        <taxon>rosids</taxon>
        <taxon>fabids</taxon>
        <taxon>Malpighiales</taxon>
        <taxon>Salicaceae</taxon>
        <taxon>Flacourtieae</taxon>
        <taxon>Dovyalis</taxon>
    </lineage>
</organism>
<evidence type="ECO:0000313" key="2">
    <source>
        <dbReference type="Proteomes" id="UP001314170"/>
    </source>
</evidence>
<gene>
    <name evidence="1" type="ORF">DCAF_LOCUS1666</name>
</gene>
<name>A0AAV1QQK4_9ROSI</name>
<sequence>MALILLEISAQVKKDLQLLGQPMVSSHITGLRLQAERIVAIKRLQEVCRSRGRAGQLREKRIV</sequence>
<proteinExistence type="predicted"/>
<accession>A0AAV1QQK4</accession>
<dbReference type="EMBL" id="CAWUPB010000234">
    <property type="protein sequence ID" value="CAK7324032.1"/>
    <property type="molecule type" value="Genomic_DNA"/>
</dbReference>
<evidence type="ECO:0000313" key="1">
    <source>
        <dbReference type="EMBL" id="CAK7324032.1"/>
    </source>
</evidence>
<protein>
    <submittedName>
        <fullName evidence="1">Uncharacterized protein</fullName>
    </submittedName>
</protein>
<dbReference type="AlphaFoldDB" id="A0AAV1QQK4"/>
<reference evidence="1 2" key="1">
    <citation type="submission" date="2024-01" db="EMBL/GenBank/DDBJ databases">
        <authorList>
            <person name="Waweru B."/>
        </authorList>
    </citation>
    <scope>NUCLEOTIDE SEQUENCE [LARGE SCALE GENOMIC DNA]</scope>
</reference>
<comment type="caution">
    <text evidence="1">The sequence shown here is derived from an EMBL/GenBank/DDBJ whole genome shotgun (WGS) entry which is preliminary data.</text>
</comment>